<keyword evidence="2" id="KW-1185">Reference proteome</keyword>
<name>A0A9P4QHJ8_9PLEO</name>
<dbReference type="EMBL" id="ML996525">
    <property type="protein sequence ID" value="KAF2726410.1"/>
    <property type="molecule type" value="Genomic_DNA"/>
</dbReference>
<dbReference type="Pfam" id="PF01042">
    <property type="entry name" value="Ribonuc_L-PSP"/>
    <property type="match status" value="1"/>
</dbReference>
<dbReference type="SUPFAM" id="SSF55298">
    <property type="entry name" value="YjgF-like"/>
    <property type="match status" value="1"/>
</dbReference>
<comment type="caution">
    <text evidence="1">The sequence shown here is derived from an EMBL/GenBank/DDBJ whole genome shotgun (WGS) entry which is preliminary data.</text>
</comment>
<dbReference type="PANTHER" id="PTHR43857">
    <property type="entry name" value="BLR7761 PROTEIN"/>
    <property type="match status" value="1"/>
</dbReference>
<reference evidence="1" key="1">
    <citation type="journal article" date="2020" name="Stud. Mycol.">
        <title>101 Dothideomycetes genomes: a test case for predicting lifestyles and emergence of pathogens.</title>
        <authorList>
            <person name="Haridas S."/>
            <person name="Albert R."/>
            <person name="Binder M."/>
            <person name="Bloem J."/>
            <person name="Labutti K."/>
            <person name="Salamov A."/>
            <person name="Andreopoulos B."/>
            <person name="Baker S."/>
            <person name="Barry K."/>
            <person name="Bills G."/>
            <person name="Bluhm B."/>
            <person name="Cannon C."/>
            <person name="Castanera R."/>
            <person name="Culley D."/>
            <person name="Daum C."/>
            <person name="Ezra D."/>
            <person name="Gonzalez J."/>
            <person name="Henrissat B."/>
            <person name="Kuo A."/>
            <person name="Liang C."/>
            <person name="Lipzen A."/>
            <person name="Lutzoni F."/>
            <person name="Magnuson J."/>
            <person name="Mondo S."/>
            <person name="Nolan M."/>
            <person name="Ohm R."/>
            <person name="Pangilinan J."/>
            <person name="Park H.-J."/>
            <person name="Ramirez L."/>
            <person name="Alfaro M."/>
            <person name="Sun H."/>
            <person name="Tritt A."/>
            <person name="Yoshinaga Y."/>
            <person name="Zwiers L.-H."/>
            <person name="Turgeon B."/>
            <person name="Goodwin S."/>
            <person name="Spatafora J."/>
            <person name="Crous P."/>
            <person name="Grigoriev I."/>
        </authorList>
    </citation>
    <scope>NUCLEOTIDE SEQUENCE</scope>
    <source>
        <strain evidence="1">CBS 125425</strain>
    </source>
</reference>
<protein>
    <submittedName>
        <fullName evidence="1">Endoribonuclease L-PSP</fullName>
    </submittedName>
</protein>
<gene>
    <name evidence="1" type="ORF">EJ04DRAFT_517802</name>
</gene>
<sequence>MSHLQYYAYEGVGKRNLEQYGYNQAVRVGDRIECAGQGGWDPSTGAYNTEINAQIDQAFENVDLTLKDAGGKGWSQVFRVNSYHVPLNNEALGAMLRNMKKWMPDHKPVWTTVGVTRLGEDDMRVEIEVSAHDPEGAEKPGLRK</sequence>
<evidence type="ECO:0000313" key="1">
    <source>
        <dbReference type="EMBL" id="KAF2726410.1"/>
    </source>
</evidence>
<dbReference type="PANTHER" id="PTHR43857:SF1">
    <property type="entry name" value="YJGH FAMILY PROTEIN"/>
    <property type="match status" value="1"/>
</dbReference>
<dbReference type="CDD" id="cd06152">
    <property type="entry name" value="YjgF_YER057c_UK114_like_4"/>
    <property type="match status" value="1"/>
</dbReference>
<dbReference type="InterPro" id="IPR035959">
    <property type="entry name" value="RutC-like_sf"/>
</dbReference>
<accession>A0A9P4QHJ8</accession>
<organism evidence="1 2">
    <name type="scientific">Polyplosphaeria fusca</name>
    <dbReference type="NCBI Taxonomy" id="682080"/>
    <lineage>
        <taxon>Eukaryota</taxon>
        <taxon>Fungi</taxon>
        <taxon>Dikarya</taxon>
        <taxon>Ascomycota</taxon>
        <taxon>Pezizomycotina</taxon>
        <taxon>Dothideomycetes</taxon>
        <taxon>Pleosporomycetidae</taxon>
        <taxon>Pleosporales</taxon>
        <taxon>Tetraplosphaeriaceae</taxon>
        <taxon>Polyplosphaeria</taxon>
    </lineage>
</organism>
<dbReference type="Proteomes" id="UP000799444">
    <property type="component" value="Unassembled WGS sequence"/>
</dbReference>
<proteinExistence type="predicted"/>
<dbReference type="Gene3D" id="3.30.1330.40">
    <property type="entry name" value="RutC-like"/>
    <property type="match status" value="1"/>
</dbReference>
<evidence type="ECO:0000313" key="2">
    <source>
        <dbReference type="Proteomes" id="UP000799444"/>
    </source>
</evidence>
<dbReference type="InterPro" id="IPR006175">
    <property type="entry name" value="YjgF/YER057c/UK114"/>
</dbReference>
<dbReference type="OrthoDB" id="309640at2759"/>
<dbReference type="AlphaFoldDB" id="A0A9P4QHJ8"/>